<protein>
    <submittedName>
        <fullName evidence="2">Uncharacterized protein</fullName>
    </submittedName>
</protein>
<evidence type="ECO:0000256" key="1">
    <source>
        <dbReference type="SAM" id="MobiDB-lite"/>
    </source>
</evidence>
<dbReference type="EMBL" id="WJXW01000001">
    <property type="protein sequence ID" value="KAF9741870.1"/>
    <property type="molecule type" value="Genomic_DNA"/>
</dbReference>
<organism evidence="2 3">
    <name type="scientific">Paraphaeosphaeria minitans</name>
    <dbReference type="NCBI Taxonomy" id="565426"/>
    <lineage>
        <taxon>Eukaryota</taxon>
        <taxon>Fungi</taxon>
        <taxon>Dikarya</taxon>
        <taxon>Ascomycota</taxon>
        <taxon>Pezizomycotina</taxon>
        <taxon>Dothideomycetes</taxon>
        <taxon>Pleosporomycetidae</taxon>
        <taxon>Pleosporales</taxon>
        <taxon>Massarineae</taxon>
        <taxon>Didymosphaeriaceae</taxon>
        <taxon>Paraphaeosphaeria</taxon>
    </lineage>
</organism>
<accession>A0A9P6GVJ9</accession>
<sequence>MAAVLRLKRDDASRQLSNARSAEYQVNGDKATIPSRGMGYLACELRVPRGRDLQPPTGFLCHCNDLALRHRNVCVMQNVYRSPSTLPWREHARSVTKRLFEQNELPIQQLSSARATGVDRGLRAGRQLRDGRDRCDYLLTIAYSGNRTSGRRRTDQGRYSPPRGKKIQILVPAPIDLDVRVIMVRFVAPSHGRWTLLPRLGMALQAPRPPLSFLPTASGTWIRPSLVSTKKQTDTDAMQEKVPAECLARGERRSYNASRIASRRYEHGNAAESQQSTATRQRHQRSGFGAYADLTLHPPAPTPSRPEPSFMQVKMPRLDNSTGGRR</sequence>
<name>A0A9P6GVJ9_9PLEO</name>
<evidence type="ECO:0000313" key="3">
    <source>
        <dbReference type="Proteomes" id="UP000756921"/>
    </source>
</evidence>
<feature type="region of interest" description="Disordered" evidence="1">
    <location>
        <begin position="257"/>
        <end position="326"/>
    </location>
</feature>
<reference evidence="2" key="1">
    <citation type="journal article" date="2020" name="Mol. Plant Microbe Interact.">
        <title>Genome Sequence of the Biocontrol Agent Coniothyrium minitans strain Conio (IMI 134523).</title>
        <authorList>
            <person name="Patel D."/>
            <person name="Shittu T.A."/>
            <person name="Baroncelli R."/>
            <person name="Muthumeenakshi S."/>
            <person name="Osborne T.H."/>
            <person name="Janganan T.K."/>
            <person name="Sreenivasaprasad S."/>
        </authorList>
    </citation>
    <scope>NUCLEOTIDE SEQUENCE</scope>
    <source>
        <strain evidence="2">Conio</strain>
    </source>
</reference>
<dbReference type="Proteomes" id="UP000756921">
    <property type="component" value="Unassembled WGS sequence"/>
</dbReference>
<dbReference type="AlphaFoldDB" id="A0A9P6GVJ9"/>
<comment type="caution">
    <text evidence="2">The sequence shown here is derived from an EMBL/GenBank/DDBJ whole genome shotgun (WGS) entry which is preliminary data.</text>
</comment>
<evidence type="ECO:0000313" key="2">
    <source>
        <dbReference type="EMBL" id="KAF9741870.1"/>
    </source>
</evidence>
<proteinExistence type="predicted"/>
<gene>
    <name evidence="2" type="ORF">PMIN01_01409</name>
</gene>
<keyword evidence="3" id="KW-1185">Reference proteome</keyword>